<dbReference type="OrthoDB" id="3686688at2759"/>
<evidence type="ECO:0000313" key="2">
    <source>
        <dbReference type="EMBL" id="KAF2855103.1"/>
    </source>
</evidence>
<reference evidence="2" key="1">
    <citation type="submission" date="2020-01" db="EMBL/GenBank/DDBJ databases">
        <authorList>
            <consortium name="DOE Joint Genome Institute"/>
            <person name="Haridas S."/>
            <person name="Albert R."/>
            <person name="Binder M."/>
            <person name="Bloem J."/>
            <person name="Labutti K."/>
            <person name="Salamov A."/>
            <person name="Andreopoulos B."/>
            <person name="Baker S.E."/>
            <person name="Barry K."/>
            <person name="Bills G."/>
            <person name="Bluhm B.H."/>
            <person name="Cannon C."/>
            <person name="Castanera R."/>
            <person name="Culley D.E."/>
            <person name="Daum C."/>
            <person name="Ezra D."/>
            <person name="Gonzalez J.B."/>
            <person name="Henrissat B."/>
            <person name="Kuo A."/>
            <person name="Liang C."/>
            <person name="Lipzen A."/>
            <person name="Lutzoni F."/>
            <person name="Magnuson J."/>
            <person name="Mondo S."/>
            <person name="Nolan M."/>
            <person name="Ohm R."/>
            <person name="Pangilinan J."/>
            <person name="Park H.-J."/>
            <person name="Ramirez L."/>
            <person name="Alfaro M."/>
            <person name="Sun H."/>
            <person name="Tritt A."/>
            <person name="Yoshinaga Y."/>
            <person name="Zwiers L.-H."/>
            <person name="Turgeon B.G."/>
            <person name="Goodwin S.B."/>
            <person name="Spatafora J.W."/>
            <person name="Crous P.W."/>
            <person name="Grigoriev I.V."/>
        </authorList>
    </citation>
    <scope>NUCLEOTIDE SEQUENCE</scope>
    <source>
        <strain evidence="2">IPT5</strain>
    </source>
</reference>
<feature type="region of interest" description="Disordered" evidence="1">
    <location>
        <begin position="46"/>
        <end position="89"/>
    </location>
</feature>
<dbReference type="Proteomes" id="UP000799423">
    <property type="component" value="Unassembled WGS sequence"/>
</dbReference>
<evidence type="ECO:0000256" key="1">
    <source>
        <dbReference type="SAM" id="MobiDB-lite"/>
    </source>
</evidence>
<feature type="compositionally biased region" description="Polar residues" evidence="1">
    <location>
        <begin position="72"/>
        <end position="85"/>
    </location>
</feature>
<feature type="compositionally biased region" description="Low complexity" evidence="1">
    <location>
        <begin position="50"/>
        <end position="59"/>
    </location>
</feature>
<sequence length="226" mass="25446">MYKKRNRNRVHGSLHRGAISHNRTCRYRRRLNEGDPLHRNSFQIKHTDGIRTSSSSWGRRSGRDRAACSGSRHAQTMSPGGSRATSGRPHRLSKVSIIFDMIMAVSEIAYSCSTFGPGCSHGSCGQSHRTSSRWSGEHRHIHPDRRRNLHGRRRIHPAAGRRSLRPGSSCGQCDPVGRTCSTLGHRNRRHGHPSGHRHPWCTRGRCGRYHRSGSRSSQPGERCTRG</sequence>
<name>A0A6A7BIA5_9PLEO</name>
<protein>
    <submittedName>
        <fullName evidence="2">Uncharacterized protein</fullName>
    </submittedName>
</protein>
<organism evidence="2 3">
    <name type="scientific">Plenodomus tracheiphilus IPT5</name>
    <dbReference type="NCBI Taxonomy" id="1408161"/>
    <lineage>
        <taxon>Eukaryota</taxon>
        <taxon>Fungi</taxon>
        <taxon>Dikarya</taxon>
        <taxon>Ascomycota</taxon>
        <taxon>Pezizomycotina</taxon>
        <taxon>Dothideomycetes</taxon>
        <taxon>Pleosporomycetidae</taxon>
        <taxon>Pleosporales</taxon>
        <taxon>Pleosporineae</taxon>
        <taxon>Leptosphaeriaceae</taxon>
        <taxon>Plenodomus</taxon>
    </lineage>
</organism>
<keyword evidence="3" id="KW-1185">Reference proteome</keyword>
<accession>A0A6A7BIA5</accession>
<gene>
    <name evidence="2" type="ORF">T440DRAFT_204117</name>
</gene>
<proteinExistence type="predicted"/>
<evidence type="ECO:0000313" key="3">
    <source>
        <dbReference type="Proteomes" id="UP000799423"/>
    </source>
</evidence>
<dbReference type="AlphaFoldDB" id="A0A6A7BIA5"/>
<dbReference type="EMBL" id="MU006291">
    <property type="protein sequence ID" value="KAF2855103.1"/>
    <property type="molecule type" value="Genomic_DNA"/>
</dbReference>